<proteinExistence type="predicted"/>
<accession>A0A1G4G6U4</accession>
<keyword evidence="1" id="KW-1133">Transmembrane helix</keyword>
<keyword evidence="1" id="KW-0472">Membrane</keyword>
<dbReference type="EMBL" id="LT608328">
    <property type="protein sequence ID" value="SCM57621.1"/>
    <property type="molecule type" value="Genomic_DNA"/>
</dbReference>
<gene>
    <name evidence="3" type="ORF">ING2E5A_1428</name>
</gene>
<sequence>MNARSIPSSIPSGRLASLDILRGFDLFMLVFFQPVFVAFARHWSETPVFSFLLKQFNHIPWVGFSAWDLVMPLFLFMVGTAMPFSFEKYLANPDKWEIYRKITKRFVILFILGAVVQGNLLSLDPLRLRLYSNTLQAIAVGYLISAILLLHLSRKGQLVVTFLLLAGYWALLTFLGDFTPDGNFAEAVDRAILGRFRDGVSYAEDGSWSFSDSYRYTWVLTSMVFGVTTMMGVFAGQIMKYGKDKKKNCQLLFVIGVVLLLFAWLLSFQTPIIKRIWSASMTLWSGGLCYLLMALFYYVVDYKGCSKGLNWLKIYGMNSIVAYTLGMVVNFRSVAHSLLWGLEQYTGDYYAAILTFANFLILFFILRLMFKQQIFVKI</sequence>
<dbReference type="Proteomes" id="UP000178485">
    <property type="component" value="Chromosome i"/>
</dbReference>
<keyword evidence="1" id="KW-0812">Transmembrane</keyword>
<dbReference type="PANTHER" id="PTHR31061">
    <property type="entry name" value="LD22376P"/>
    <property type="match status" value="1"/>
</dbReference>
<keyword evidence="4" id="KW-1185">Reference proteome</keyword>
<dbReference type="KEGG" id="pmuc:ING2E5A_1428"/>
<feature type="transmembrane region" description="Helical" evidence="1">
    <location>
        <begin position="312"/>
        <end position="329"/>
    </location>
</feature>
<dbReference type="PANTHER" id="PTHR31061:SF24">
    <property type="entry name" value="LD22376P"/>
    <property type="match status" value="1"/>
</dbReference>
<feature type="transmembrane region" description="Helical" evidence="1">
    <location>
        <begin position="349"/>
        <end position="370"/>
    </location>
</feature>
<evidence type="ECO:0000313" key="3">
    <source>
        <dbReference type="EMBL" id="SCM57621.1"/>
    </source>
</evidence>
<reference evidence="3 4" key="1">
    <citation type="submission" date="2016-08" db="EMBL/GenBank/DDBJ databases">
        <authorList>
            <person name="Seilhamer J.J."/>
        </authorList>
    </citation>
    <scope>NUCLEOTIDE SEQUENCE [LARGE SCALE GENOMIC DNA]</scope>
    <source>
        <strain evidence="3">ING2-E5A</strain>
    </source>
</reference>
<dbReference type="STRING" id="1642646.ING2E5A_1428"/>
<feature type="transmembrane region" description="Helical" evidence="1">
    <location>
        <begin position="251"/>
        <end position="270"/>
    </location>
</feature>
<feature type="transmembrane region" description="Helical" evidence="1">
    <location>
        <begin position="20"/>
        <end position="44"/>
    </location>
</feature>
<dbReference type="Pfam" id="PF16401">
    <property type="entry name" value="DUF5009"/>
    <property type="match status" value="1"/>
</dbReference>
<evidence type="ECO:0000256" key="1">
    <source>
        <dbReference type="SAM" id="Phobius"/>
    </source>
</evidence>
<feature type="transmembrane region" description="Helical" evidence="1">
    <location>
        <begin position="216"/>
        <end position="239"/>
    </location>
</feature>
<dbReference type="AlphaFoldDB" id="A0A1G4G6U4"/>
<feature type="transmembrane region" description="Helical" evidence="1">
    <location>
        <begin position="64"/>
        <end position="86"/>
    </location>
</feature>
<dbReference type="RefSeq" id="WP_071136777.1">
    <property type="nucleotide sequence ID" value="NZ_LT608328.1"/>
</dbReference>
<dbReference type="InterPro" id="IPR032176">
    <property type="entry name" value="DUF5009"/>
</dbReference>
<feature type="transmembrane region" description="Helical" evidence="1">
    <location>
        <begin position="106"/>
        <end position="123"/>
    </location>
</feature>
<evidence type="ECO:0000259" key="2">
    <source>
        <dbReference type="Pfam" id="PF16401"/>
    </source>
</evidence>
<evidence type="ECO:0000313" key="4">
    <source>
        <dbReference type="Proteomes" id="UP000178485"/>
    </source>
</evidence>
<name>A0A1G4G6U4_9BACT</name>
<feature type="transmembrane region" description="Helical" evidence="1">
    <location>
        <begin position="135"/>
        <end position="152"/>
    </location>
</feature>
<protein>
    <submittedName>
        <fullName evidence="3">Putative membrane protein</fullName>
    </submittedName>
</protein>
<feature type="transmembrane region" description="Helical" evidence="1">
    <location>
        <begin position="276"/>
        <end position="300"/>
    </location>
</feature>
<feature type="domain" description="DUF5009" evidence="2">
    <location>
        <begin position="15"/>
        <end position="112"/>
    </location>
</feature>
<organism evidence="3 4">
    <name type="scientific">Petrimonas mucosa</name>
    <dbReference type="NCBI Taxonomy" id="1642646"/>
    <lineage>
        <taxon>Bacteria</taxon>
        <taxon>Pseudomonadati</taxon>
        <taxon>Bacteroidota</taxon>
        <taxon>Bacteroidia</taxon>
        <taxon>Bacteroidales</taxon>
        <taxon>Dysgonomonadaceae</taxon>
        <taxon>Petrimonas</taxon>
    </lineage>
</organism>
<feature type="transmembrane region" description="Helical" evidence="1">
    <location>
        <begin position="159"/>
        <end position="176"/>
    </location>
</feature>